<evidence type="ECO:0000313" key="2">
    <source>
        <dbReference type="EMBL" id="TBT94440.1"/>
    </source>
</evidence>
<evidence type="ECO:0000313" key="3">
    <source>
        <dbReference type="Proteomes" id="UP000291933"/>
    </source>
</evidence>
<keyword evidence="3" id="KW-1185">Reference proteome</keyword>
<dbReference type="PANTHER" id="PTHR42923">
    <property type="entry name" value="PROTOPORPHYRINOGEN OXIDASE"/>
    <property type="match status" value="1"/>
</dbReference>
<dbReference type="EMBL" id="SDMR01000013">
    <property type="protein sequence ID" value="TBT94440.1"/>
    <property type="molecule type" value="Genomic_DNA"/>
</dbReference>
<dbReference type="GO" id="GO:0016491">
    <property type="term" value="F:oxidoreductase activity"/>
    <property type="evidence" value="ECO:0007669"/>
    <property type="project" value="InterPro"/>
</dbReference>
<dbReference type="Pfam" id="PF01593">
    <property type="entry name" value="Amino_oxidase"/>
    <property type="match status" value="1"/>
</dbReference>
<dbReference type="InterPro" id="IPR036188">
    <property type="entry name" value="FAD/NAD-bd_sf"/>
</dbReference>
<dbReference type="Gene3D" id="3.50.50.60">
    <property type="entry name" value="FAD/NAD(P)-binding domain"/>
    <property type="match status" value="1"/>
</dbReference>
<comment type="caution">
    <text evidence="2">The sequence shown here is derived from an EMBL/GenBank/DDBJ whole genome shotgun (WGS) entry which is preliminary data.</text>
</comment>
<proteinExistence type="predicted"/>
<reference evidence="2 3" key="1">
    <citation type="submission" date="2019-01" db="EMBL/GenBank/DDBJ databases">
        <title>Lactibacter flavus gen. nov., sp. nov., a novel bacterium of the family Propionibacteriaceae isolated from raw milk and dairy products.</title>
        <authorList>
            <person name="Huptas C."/>
            <person name="Wenning M."/>
            <person name="Breitenwieser F."/>
            <person name="Doll E."/>
            <person name="Von Neubeck M."/>
            <person name="Busse H.-J."/>
            <person name="Scherer S."/>
        </authorList>
    </citation>
    <scope>NUCLEOTIDE SEQUENCE [LARGE SCALE GENOMIC DNA]</scope>
    <source>
        <strain evidence="2 3">DSM 22130</strain>
    </source>
</reference>
<organism evidence="2 3">
    <name type="scientific">Propioniciclava tarda</name>
    <dbReference type="NCBI Taxonomy" id="433330"/>
    <lineage>
        <taxon>Bacteria</taxon>
        <taxon>Bacillati</taxon>
        <taxon>Actinomycetota</taxon>
        <taxon>Actinomycetes</taxon>
        <taxon>Propionibacteriales</taxon>
        <taxon>Propionibacteriaceae</taxon>
        <taxon>Propioniciclava</taxon>
    </lineage>
</organism>
<dbReference type="PANTHER" id="PTHR42923:SF3">
    <property type="entry name" value="PROTOPORPHYRINOGEN OXIDASE"/>
    <property type="match status" value="1"/>
</dbReference>
<name>A0A4Q9KKP0_PROTD</name>
<dbReference type="SUPFAM" id="SSF51905">
    <property type="entry name" value="FAD/NAD(P)-binding domain"/>
    <property type="match status" value="1"/>
</dbReference>
<feature type="domain" description="Amine oxidase" evidence="1">
    <location>
        <begin position="16"/>
        <end position="260"/>
    </location>
</feature>
<sequence>MSDVDDLPAVVVGGGLAGLNAARELAMAGVQPLVIEARHRVGGLVFGDDLGGVAVDLGAESFAKRSRYAAQLCRDLGLEVLDPSGRSWIWSHADGGHAFEIPHGVLGIPTSLDDPDVVRALSPAGLARAREDLVMGSEIGSDADDLASFVTARLGREVLDVLVEPIAGGVHSADPAELAVDTIVPGLRATVAAEGSLTAAARAIRASAPAGAVVSSVVGGMFRLPQALASDIEARGGEIYPEMMVTDVRRDGVSWLVTIDNAASPGEPHLPRTPLGQPTTLRTPRLVIALDGRAALDLLRRIPELSIGDWTLPRGADLLSVDLALDCPALDAAPRGSGLLVTPPRPGDQPRVACKALTHYSVKWPWVRERGGHHVLRVSYGRAGTPTVEPPLGETLADVSTLLGVHVGVEHVRGAHTVRFPNSLPPQTLAHRARVAQLDADASGLPGLGITGAWCAGTGLAAVLPHAAAVGAKLATVAP</sequence>
<evidence type="ECO:0000259" key="1">
    <source>
        <dbReference type="Pfam" id="PF01593"/>
    </source>
</evidence>
<dbReference type="SUPFAM" id="SSF54373">
    <property type="entry name" value="FAD-linked reductases, C-terminal domain"/>
    <property type="match status" value="1"/>
</dbReference>
<dbReference type="Gene3D" id="3.90.660.20">
    <property type="entry name" value="Protoporphyrinogen oxidase, mitochondrial, domain 2"/>
    <property type="match status" value="1"/>
</dbReference>
<dbReference type="RefSeq" id="WP_131172520.1">
    <property type="nucleotide sequence ID" value="NZ_FXTL01000013.1"/>
</dbReference>
<protein>
    <submittedName>
        <fullName evidence="2">Protoporphyrinogen oxidase</fullName>
    </submittedName>
</protein>
<dbReference type="InterPro" id="IPR050464">
    <property type="entry name" value="Zeta_carotene_desat/Oxidored"/>
</dbReference>
<dbReference type="OrthoDB" id="4496419at2"/>
<dbReference type="AlphaFoldDB" id="A0A4Q9KKP0"/>
<dbReference type="Proteomes" id="UP000291933">
    <property type="component" value="Unassembled WGS sequence"/>
</dbReference>
<gene>
    <name evidence="2" type="ORF">ET996_10520</name>
</gene>
<accession>A0A4Q9KKP0</accession>
<dbReference type="Gene3D" id="1.10.3110.10">
    <property type="entry name" value="protoporphyrinogen ix oxidase, domain 3"/>
    <property type="match status" value="1"/>
</dbReference>
<dbReference type="InterPro" id="IPR002937">
    <property type="entry name" value="Amino_oxidase"/>
</dbReference>